<dbReference type="PANTHER" id="PTHR42749:SF1">
    <property type="entry name" value="CELL SHAPE-DETERMINING PROTEIN MREB"/>
    <property type="match status" value="1"/>
</dbReference>
<name>A0A1G2NEG4_9BACT</name>
<organism evidence="7 8">
    <name type="scientific">Candidatus Taylorbacteria bacterium RIFCSPLOWO2_01_FULL_48_100</name>
    <dbReference type="NCBI Taxonomy" id="1802322"/>
    <lineage>
        <taxon>Bacteria</taxon>
        <taxon>Candidatus Tayloriibacteriota</taxon>
    </lineage>
</organism>
<evidence type="ECO:0000256" key="2">
    <source>
        <dbReference type="ARBA" id="ARBA00022741"/>
    </source>
</evidence>
<dbReference type="InterPro" id="IPR043129">
    <property type="entry name" value="ATPase_NBD"/>
</dbReference>
<dbReference type="NCBIfam" id="TIGR00904">
    <property type="entry name" value="mreB"/>
    <property type="match status" value="1"/>
</dbReference>
<dbReference type="HAMAP" id="MF_02207">
    <property type="entry name" value="MreB"/>
    <property type="match status" value="1"/>
</dbReference>
<dbReference type="Pfam" id="PF06723">
    <property type="entry name" value="MreB_Mbl"/>
    <property type="match status" value="1"/>
</dbReference>
<comment type="subunit">
    <text evidence="6">Forms polymers.</text>
</comment>
<keyword evidence="3 6" id="KW-0067">ATP-binding</keyword>
<dbReference type="Proteomes" id="UP000177797">
    <property type="component" value="Unassembled WGS sequence"/>
</dbReference>
<sequence>MLKNYWNKIKSKFSNDIAIDLGTANTLVYVRGKGIVINEPSVVAVNQKTNQVVAVGSAAKEMLGRTPQHIIAVKPMVGGVISDFEVTEEMLAYLLRRAEGGSRSILGPRVIVGVPAGVTNVETRAVRDATESRGAREVFLVDEALAAAVGMRLPIKEPVGTMVVDIGGGTSDIVVVSMGGIVRSKGLKIAGDRFNSDITNFIRAEHKVLIGEKTAESVKIALGSAIPLREALQTSVRGRDIITGLPREIVVTDSDVRDALAPSLDILLESIREVLEGTPPELVSDIMRRGVHVVGGGALLRGLSELIEEHMKIPVHIGEEPLTAVARGAGIILERLDEFSDLLTEPDSNELPPLA</sequence>
<comment type="caution">
    <text evidence="7">The sequence shown here is derived from an EMBL/GenBank/DDBJ whole genome shotgun (WGS) entry which is preliminary data.</text>
</comment>
<comment type="similarity">
    <text evidence="5 6">Belongs to the FtsA/MreB family.</text>
</comment>
<evidence type="ECO:0000256" key="4">
    <source>
        <dbReference type="ARBA" id="ARBA00022960"/>
    </source>
</evidence>
<comment type="subcellular location">
    <subcellularLocation>
        <location evidence="6">Cytoplasm</location>
    </subcellularLocation>
    <text evidence="6">Membrane-associated.</text>
</comment>
<dbReference type="PANTHER" id="PTHR42749">
    <property type="entry name" value="CELL SHAPE-DETERMINING PROTEIN MREB"/>
    <property type="match status" value="1"/>
</dbReference>
<evidence type="ECO:0000256" key="6">
    <source>
        <dbReference type="HAMAP-Rule" id="MF_02207"/>
    </source>
</evidence>
<evidence type="ECO:0000256" key="3">
    <source>
        <dbReference type="ARBA" id="ARBA00022840"/>
    </source>
</evidence>
<protein>
    <recommendedName>
        <fullName evidence="6">Cell shape-determining protein MreB</fullName>
    </recommendedName>
</protein>
<feature type="binding site" evidence="6">
    <location>
        <begin position="168"/>
        <end position="170"/>
    </location>
    <ligand>
        <name>ATP</name>
        <dbReference type="ChEBI" id="CHEBI:30616"/>
    </ligand>
</feature>
<keyword evidence="2 6" id="KW-0547">Nucleotide-binding</keyword>
<comment type="function">
    <text evidence="6">Forms membrane-associated dynamic filaments that are essential for cell shape determination. Acts by regulating cell wall synthesis and cell elongation, and thus cell shape. A feedback loop between cell geometry and MreB localization may maintain elongated cell shape by targeting cell wall growth to regions of negative cell wall curvature.</text>
</comment>
<dbReference type="PRINTS" id="PR01652">
    <property type="entry name" value="SHAPEPROTEIN"/>
</dbReference>
<dbReference type="NCBIfam" id="NF010539">
    <property type="entry name" value="PRK13927.1"/>
    <property type="match status" value="1"/>
</dbReference>
<feature type="binding site" evidence="6">
    <location>
        <begin position="296"/>
        <end position="299"/>
    </location>
    <ligand>
        <name>ATP</name>
        <dbReference type="ChEBI" id="CHEBI:30616"/>
    </ligand>
</feature>
<evidence type="ECO:0000313" key="8">
    <source>
        <dbReference type="Proteomes" id="UP000177797"/>
    </source>
</evidence>
<dbReference type="GO" id="GO:0000902">
    <property type="term" value="P:cell morphogenesis"/>
    <property type="evidence" value="ECO:0007669"/>
    <property type="project" value="InterPro"/>
</dbReference>
<evidence type="ECO:0000256" key="1">
    <source>
        <dbReference type="ARBA" id="ARBA00022490"/>
    </source>
</evidence>
<feature type="binding site" evidence="6">
    <location>
        <begin position="23"/>
        <end position="25"/>
    </location>
    <ligand>
        <name>ATP</name>
        <dbReference type="ChEBI" id="CHEBI:30616"/>
    </ligand>
</feature>
<feature type="binding site" evidence="6">
    <location>
        <begin position="216"/>
        <end position="219"/>
    </location>
    <ligand>
        <name>ATP</name>
        <dbReference type="ChEBI" id="CHEBI:30616"/>
    </ligand>
</feature>
<dbReference type="SUPFAM" id="SSF53067">
    <property type="entry name" value="Actin-like ATPase domain"/>
    <property type="match status" value="2"/>
</dbReference>
<proteinExistence type="inferred from homology"/>
<dbReference type="InterPro" id="IPR004753">
    <property type="entry name" value="MreB"/>
</dbReference>
<dbReference type="AlphaFoldDB" id="A0A1G2NEG4"/>
<evidence type="ECO:0000256" key="5">
    <source>
        <dbReference type="ARBA" id="ARBA00023458"/>
    </source>
</evidence>
<keyword evidence="4 6" id="KW-0133">Cell shape</keyword>
<dbReference type="GO" id="GO:0005737">
    <property type="term" value="C:cytoplasm"/>
    <property type="evidence" value="ECO:0007669"/>
    <property type="project" value="UniProtKB-SubCell"/>
</dbReference>
<keyword evidence="1 6" id="KW-0963">Cytoplasm</keyword>
<dbReference type="EMBL" id="MHSA01000012">
    <property type="protein sequence ID" value="OHA34467.1"/>
    <property type="molecule type" value="Genomic_DNA"/>
</dbReference>
<evidence type="ECO:0000313" key="7">
    <source>
        <dbReference type="EMBL" id="OHA34467.1"/>
    </source>
</evidence>
<gene>
    <name evidence="6" type="primary">mreB</name>
    <name evidence="7" type="ORF">A2938_01130</name>
</gene>
<dbReference type="CDD" id="cd10225">
    <property type="entry name" value="ASKHA_NBD_MreB-like"/>
    <property type="match status" value="1"/>
</dbReference>
<reference evidence="7 8" key="1">
    <citation type="journal article" date="2016" name="Nat. Commun.">
        <title>Thousands of microbial genomes shed light on interconnected biogeochemical processes in an aquifer system.</title>
        <authorList>
            <person name="Anantharaman K."/>
            <person name="Brown C.T."/>
            <person name="Hug L.A."/>
            <person name="Sharon I."/>
            <person name="Castelle C.J."/>
            <person name="Probst A.J."/>
            <person name="Thomas B.C."/>
            <person name="Singh A."/>
            <person name="Wilkins M.J."/>
            <person name="Karaoz U."/>
            <person name="Brodie E.L."/>
            <person name="Williams K.H."/>
            <person name="Hubbard S.S."/>
            <person name="Banfield J.F."/>
        </authorList>
    </citation>
    <scope>NUCLEOTIDE SEQUENCE [LARGE SCALE GENOMIC DNA]</scope>
</reference>
<dbReference type="InterPro" id="IPR056546">
    <property type="entry name" value="MreB_MamK-like"/>
</dbReference>
<dbReference type="GO" id="GO:0005524">
    <property type="term" value="F:ATP binding"/>
    <property type="evidence" value="ECO:0007669"/>
    <property type="project" value="UniProtKB-KW"/>
</dbReference>
<accession>A0A1G2NEG4</accession>
<dbReference type="GO" id="GO:0008360">
    <property type="term" value="P:regulation of cell shape"/>
    <property type="evidence" value="ECO:0007669"/>
    <property type="project" value="UniProtKB-UniRule"/>
</dbReference>
<dbReference type="Gene3D" id="3.30.420.40">
    <property type="match status" value="3"/>
</dbReference>